<dbReference type="AlphaFoldDB" id="A0A655XVG1"/>
<dbReference type="Proteomes" id="UP000046067">
    <property type="component" value="Unassembled WGS sequence"/>
</dbReference>
<evidence type="ECO:0000313" key="1">
    <source>
        <dbReference type="EMBL" id="CSC21971.1"/>
    </source>
</evidence>
<reference evidence="1 2" key="1">
    <citation type="submission" date="2015-07" db="EMBL/GenBank/DDBJ databases">
        <authorList>
            <consortium name="Pathogen Informatics"/>
        </authorList>
    </citation>
    <scope>NUCLEOTIDE SEQUENCE [LARGE SCALE GENOMIC DNA]</scope>
    <source>
        <strain evidence="1 2">A325</strain>
    </source>
</reference>
<organism evidence="1 2">
    <name type="scientific">Vibrio cholerae</name>
    <dbReference type="NCBI Taxonomy" id="666"/>
    <lineage>
        <taxon>Bacteria</taxon>
        <taxon>Pseudomonadati</taxon>
        <taxon>Pseudomonadota</taxon>
        <taxon>Gammaproteobacteria</taxon>
        <taxon>Vibrionales</taxon>
        <taxon>Vibrionaceae</taxon>
        <taxon>Vibrio</taxon>
    </lineage>
</organism>
<sequence length="140" mass="15949">MAHGTSQFGLPLMECLLFMAMITADQFRRCRGGRGTHIGDKVSDRHIDFMAYCTDNWDFTRSDSTCHDFMVKTPQIFQRATTTTDYQDIALGACIRTTNRLGDLNSCLFTLYESGVDHYRQIRVTALEHVQNIVQSRSSP</sequence>
<accession>A0A655XVG1</accession>
<protein>
    <submittedName>
        <fullName evidence="1">Uncharacterized protein</fullName>
    </submittedName>
</protein>
<evidence type="ECO:0000313" key="2">
    <source>
        <dbReference type="Proteomes" id="UP000046067"/>
    </source>
</evidence>
<dbReference type="EMBL" id="CWQJ01000011">
    <property type="protein sequence ID" value="CSC21971.1"/>
    <property type="molecule type" value="Genomic_DNA"/>
</dbReference>
<gene>
    <name evidence="1" type="ORF">ERS013201_02084</name>
</gene>
<proteinExistence type="predicted"/>
<name>A0A655XVG1_VIBCL</name>